<evidence type="ECO:0000256" key="2">
    <source>
        <dbReference type="ARBA" id="ARBA00007868"/>
    </source>
</evidence>
<organism evidence="12 14">
    <name type="scientific">Candidatus Coxiella mudrowiae</name>
    <dbReference type="NCBI Taxonomy" id="2054173"/>
    <lineage>
        <taxon>Bacteria</taxon>
        <taxon>Pseudomonadati</taxon>
        <taxon>Pseudomonadota</taxon>
        <taxon>Gammaproteobacteria</taxon>
        <taxon>Legionellales</taxon>
        <taxon>Coxiellaceae</taxon>
        <taxon>Coxiella</taxon>
    </lineage>
</organism>
<evidence type="ECO:0000313" key="13">
    <source>
        <dbReference type="EMBL" id="AKQ33463.1"/>
    </source>
</evidence>
<comment type="similarity">
    <text evidence="2 11">Belongs to the LpxB family.</text>
</comment>
<dbReference type="NCBIfam" id="TIGR00215">
    <property type="entry name" value="lpxB"/>
    <property type="match status" value="1"/>
</dbReference>
<comment type="function">
    <text evidence="1 11">Condensation of UDP-2,3-diacylglucosamine and 2,3-diacylglucosamine-1-phosphate to form lipid A disaccharide, a precursor of lipid A, a phosphorylated glycolipid that anchors the lipopolysaccharide to the outer membrane of the cell.</text>
</comment>
<keyword evidence="5 11" id="KW-0444">Lipid biosynthesis</keyword>
<dbReference type="RefSeq" id="WP_048875029.1">
    <property type="nucleotide sequence ID" value="NZ_CP011126.1"/>
</dbReference>
<evidence type="ECO:0000256" key="11">
    <source>
        <dbReference type="HAMAP-Rule" id="MF_00392"/>
    </source>
</evidence>
<evidence type="ECO:0000256" key="5">
    <source>
        <dbReference type="ARBA" id="ARBA00022516"/>
    </source>
</evidence>
<evidence type="ECO:0000256" key="1">
    <source>
        <dbReference type="ARBA" id="ARBA00002056"/>
    </source>
</evidence>
<evidence type="ECO:0000256" key="9">
    <source>
        <dbReference type="ARBA" id="ARBA00023098"/>
    </source>
</evidence>
<comment type="catalytic activity">
    <reaction evidence="10 11">
        <text>a lipid X + a UDP-2-N,3-O-bis[(3R)-3-hydroxyacyl]-alpha-D-glucosamine = a lipid A disaccharide + UDP + H(+)</text>
        <dbReference type="Rhea" id="RHEA:67828"/>
        <dbReference type="ChEBI" id="CHEBI:15378"/>
        <dbReference type="ChEBI" id="CHEBI:58223"/>
        <dbReference type="ChEBI" id="CHEBI:137748"/>
        <dbReference type="ChEBI" id="CHEBI:176338"/>
        <dbReference type="ChEBI" id="CHEBI:176343"/>
        <dbReference type="EC" id="2.4.1.182"/>
    </reaction>
</comment>
<evidence type="ECO:0000256" key="3">
    <source>
        <dbReference type="ARBA" id="ARBA00012687"/>
    </source>
</evidence>
<proteinExistence type="inferred from homology"/>
<accession>A0ABM5UTU4</accession>
<keyword evidence="7 11" id="KW-0328">Glycosyltransferase</keyword>
<sequence>MNTHSKQILIIAGEASGDLLGAHLAKSLKFLDPQLKVAGMGGKRMREAGVNIFIEAEKLAVVGVSEIISQLGDILAARQCLKNHFKIERPDLVIFIDYPGFNLHMAKQAKKAGIKVLYYVSPQIWAWRYGRIKKIKKYVDHMGVLFPFEERLYQRENISVSLVGHPLIDITVPTLPREKVYQKFDLSTEKPIIGLFPGSRSREIARLLPIITSATRLIKERLPNAQFVLPLAPNLSSQDVHNYLFSDIKIIEDNTYNVLSVCDAAIAVSGTVTLEIALHQIPFVILYKVSPLTYWLGKRLIQVPFIGLSNLVAEEPITPEFIQHQATPQAIANEIYRLLEDHSYRQTCLNKLKPLRAKLGDSGASLKTAKIALKLITS</sequence>
<evidence type="ECO:0000313" key="12">
    <source>
        <dbReference type="EMBL" id="AKQ33376.1"/>
    </source>
</evidence>
<dbReference type="EMBL" id="CP011126">
    <property type="protein sequence ID" value="AKQ33376.1"/>
    <property type="molecule type" value="Genomic_DNA"/>
</dbReference>
<evidence type="ECO:0000256" key="7">
    <source>
        <dbReference type="ARBA" id="ARBA00022676"/>
    </source>
</evidence>
<name>A0ABM5UTU4_9COXI</name>
<evidence type="ECO:0000256" key="4">
    <source>
        <dbReference type="ARBA" id="ARBA00020902"/>
    </source>
</evidence>
<dbReference type="Proteomes" id="UP000063965">
    <property type="component" value="Chromosome"/>
</dbReference>
<keyword evidence="8 11" id="KW-0808">Transferase</keyword>
<dbReference type="SUPFAM" id="SSF53756">
    <property type="entry name" value="UDP-Glycosyltransferase/glycogen phosphorylase"/>
    <property type="match status" value="1"/>
</dbReference>
<dbReference type="EC" id="2.4.1.182" evidence="3 11"/>
<dbReference type="InterPro" id="IPR003835">
    <property type="entry name" value="Glyco_trans_19"/>
</dbReference>
<keyword evidence="14" id="KW-1185">Reference proteome</keyword>
<protein>
    <recommendedName>
        <fullName evidence="4 11">Lipid-A-disaccharide synthase</fullName>
        <ecNumber evidence="3 11">2.4.1.182</ecNumber>
    </recommendedName>
</protein>
<dbReference type="PANTHER" id="PTHR30372">
    <property type="entry name" value="LIPID-A-DISACCHARIDE SYNTHASE"/>
    <property type="match status" value="1"/>
</dbReference>
<evidence type="ECO:0000313" key="14">
    <source>
        <dbReference type="Proteomes" id="UP000063965"/>
    </source>
</evidence>
<dbReference type="PANTHER" id="PTHR30372:SF4">
    <property type="entry name" value="LIPID-A-DISACCHARIDE SYNTHASE, MITOCHONDRIAL-RELATED"/>
    <property type="match status" value="1"/>
</dbReference>
<reference evidence="12 14" key="1">
    <citation type="journal article" date="2015" name="Genome Biol. Evol.">
        <title>Distinctive Genome Reduction Rates Revealed by Genomic Analyses of Two Coxiella-Like Endosymbionts in Ticks.</title>
        <authorList>
            <person name="Gottlieb Y."/>
            <person name="Lalzar I."/>
            <person name="Klasson L."/>
        </authorList>
    </citation>
    <scope>NUCLEOTIDE SEQUENCE [LARGE SCALE GENOMIC DNA]</scope>
    <source>
        <strain evidence="12 14">CRt</strain>
    </source>
</reference>
<evidence type="ECO:0000256" key="10">
    <source>
        <dbReference type="ARBA" id="ARBA00048975"/>
    </source>
</evidence>
<gene>
    <name evidence="11 12" type="primary">lpxB</name>
    <name evidence="12" type="ORF">CleRT_04280</name>
    <name evidence="13" type="ORF">CleRT_05720</name>
</gene>
<keyword evidence="9 11" id="KW-0443">Lipid metabolism</keyword>
<keyword evidence="6 11" id="KW-0441">Lipid A biosynthesis</keyword>
<evidence type="ECO:0000256" key="6">
    <source>
        <dbReference type="ARBA" id="ARBA00022556"/>
    </source>
</evidence>
<dbReference type="HAMAP" id="MF_00392">
    <property type="entry name" value="LpxB"/>
    <property type="match status" value="1"/>
</dbReference>
<dbReference type="Pfam" id="PF02684">
    <property type="entry name" value="LpxB"/>
    <property type="match status" value="1"/>
</dbReference>
<comment type="pathway">
    <text evidence="11">Bacterial outer membrane biogenesis; LPS lipid A biosynthesis.</text>
</comment>
<evidence type="ECO:0000256" key="8">
    <source>
        <dbReference type="ARBA" id="ARBA00022679"/>
    </source>
</evidence>
<dbReference type="EMBL" id="CP011126">
    <property type="protein sequence ID" value="AKQ33463.1"/>
    <property type="molecule type" value="Genomic_DNA"/>
</dbReference>